<evidence type="ECO:0000256" key="1">
    <source>
        <dbReference type="SAM" id="Phobius"/>
    </source>
</evidence>
<reference evidence="2" key="1">
    <citation type="journal article" date="2021" name="Proc. Natl. Acad. Sci. U.S.A.">
        <title>A Catalog of Tens of Thousands of Viruses from Human Metagenomes Reveals Hidden Associations with Chronic Diseases.</title>
        <authorList>
            <person name="Tisza M.J."/>
            <person name="Buck C.B."/>
        </authorList>
    </citation>
    <scope>NUCLEOTIDE SEQUENCE</scope>
    <source>
        <strain evidence="2">CtsUe5</strain>
    </source>
</reference>
<name>A0A8S5S623_9CAUD</name>
<sequence length="146" mass="16498">MLDQFSQYFAQILSLSIGGVSLVTIIANVIYCTKSIAKAKRDAKASEKAMQEQIAVSKNYIEESFKTAVLPQKIKIDISEKIEKPIKEGLEKIGDTQNEQLQIVKQELLLILKILSKFTHTQKLTEDEQDELKELTGDMVVEEVKL</sequence>
<keyword evidence="1" id="KW-0812">Transmembrane</keyword>
<protein>
    <submittedName>
        <fullName evidence="2">Uncharacterized protein</fullName>
    </submittedName>
</protein>
<proteinExistence type="predicted"/>
<accession>A0A8S5S623</accession>
<feature type="transmembrane region" description="Helical" evidence="1">
    <location>
        <begin position="12"/>
        <end position="31"/>
    </location>
</feature>
<keyword evidence="1" id="KW-0472">Membrane</keyword>
<organism evidence="2">
    <name type="scientific">Podoviridae sp. ctsUe5</name>
    <dbReference type="NCBI Taxonomy" id="2827750"/>
    <lineage>
        <taxon>Viruses</taxon>
        <taxon>Duplodnaviria</taxon>
        <taxon>Heunggongvirae</taxon>
        <taxon>Uroviricota</taxon>
        <taxon>Caudoviricetes</taxon>
    </lineage>
</organism>
<keyword evidence="1" id="KW-1133">Transmembrane helix</keyword>
<dbReference type="EMBL" id="BK032536">
    <property type="protein sequence ID" value="DAF46393.1"/>
    <property type="molecule type" value="Genomic_DNA"/>
</dbReference>
<evidence type="ECO:0000313" key="2">
    <source>
        <dbReference type="EMBL" id="DAF46393.1"/>
    </source>
</evidence>